<proteinExistence type="predicted"/>
<evidence type="ECO:0000313" key="2">
    <source>
        <dbReference type="Proteomes" id="UP000531561"/>
    </source>
</evidence>
<sequence length="116" mass="13310">MVIFYSGLLGDRFFAQQRAVGEATRGIPNQKRPDDLHQLADCIERKVKRVIEKDRAEYCEKVFGSEPRVSKVFQKFCAAIFKAKIERIKITSQLSCDLICGQGIHRGTQRRIRPPT</sequence>
<organism evidence="1 2">
    <name type="scientific">Botrytis fragariae</name>
    <dbReference type="NCBI Taxonomy" id="1964551"/>
    <lineage>
        <taxon>Eukaryota</taxon>
        <taxon>Fungi</taxon>
        <taxon>Dikarya</taxon>
        <taxon>Ascomycota</taxon>
        <taxon>Pezizomycotina</taxon>
        <taxon>Leotiomycetes</taxon>
        <taxon>Helotiales</taxon>
        <taxon>Sclerotiniaceae</taxon>
        <taxon>Botrytis</taxon>
    </lineage>
</organism>
<reference evidence="1 2" key="1">
    <citation type="journal article" date="2020" name="Phytopathology">
        <title>A high-quality genome resource of Botrytis fragariae, a new and rapidly spreading fungal pathogen causing strawberry gray mold in the U.S.A.</title>
        <authorList>
            <person name="Wu Y."/>
            <person name="Saski C.A."/>
            <person name="Schnabel G."/>
            <person name="Xiao S."/>
            <person name="Hu M."/>
        </authorList>
    </citation>
    <scope>NUCLEOTIDE SEQUENCE [LARGE SCALE GENOMIC DNA]</scope>
    <source>
        <strain evidence="1 2">BVB16</strain>
    </source>
</reference>
<dbReference type="RefSeq" id="XP_037190029.1">
    <property type="nucleotide sequence ID" value="XM_037337966.1"/>
</dbReference>
<dbReference type="GeneID" id="59261658"/>
<accession>A0A8H6EG60</accession>
<name>A0A8H6EG60_9HELO</name>
<evidence type="ECO:0000313" key="1">
    <source>
        <dbReference type="EMBL" id="KAF5871082.1"/>
    </source>
</evidence>
<gene>
    <name evidence="1" type="ORF">Bfra_007594</name>
</gene>
<dbReference type="AlphaFoldDB" id="A0A8H6EG60"/>
<keyword evidence="2" id="KW-1185">Reference proteome</keyword>
<dbReference type="Proteomes" id="UP000531561">
    <property type="component" value="Unassembled WGS sequence"/>
</dbReference>
<protein>
    <submittedName>
        <fullName evidence="1">Uncharacterized protein</fullName>
    </submittedName>
</protein>
<comment type="caution">
    <text evidence="1">The sequence shown here is derived from an EMBL/GenBank/DDBJ whole genome shotgun (WGS) entry which is preliminary data.</text>
</comment>
<dbReference type="EMBL" id="JABFCT010000012">
    <property type="protein sequence ID" value="KAF5871082.1"/>
    <property type="molecule type" value="Genomic_DNA"/>
</dbReference>